<name>A0A0M9VHU5_9FLAO</name>
<evidence type="ECO:0000256" key="1">
    <source>
        <dbReference type="SAM" id="Phobius"/>
    </source>
</evidence>
<keyword evidence="1" id="KW-1133">Transmembrane helix</keyword>
<reference evidence="2 3" key="1">
    <citation type="submission" date="2015-08" db="EMBL/GenBank/DDBJ databases">
        <title>Whole genome sequence of Flavobacterium akiainvivens IK-1T, from decaying Wikstroemia oahuensis, an endemic Hawaiian shrub.</title>
        <authorList>
            <person name="Wan X."/>
            <person name="Hou S."/>
            <person name="Saito J."/>
            <person name="Donachie S."/>
        </authorList>
    </citation>
    <scope>NUCLEOTIDE SEQUENCE [LARGE SCALE GENOMIC DNA]</scope>
    <source>
        <strain evidence="2 3">IK-1</strain>
    </source>
</reference>
<keyword evidence="1" id="KW-0812">Transmembrane</keyword>
<dbReference type="EMBL" id="LIYD01000005">
    <property type="protein sequence ID" value="KOS05946.1"/>
    <property type="molecule type" value="Genomic_DNA"/>
</dbReference>
<dbReference type="STRING" id="1202724.AM493_07780"/>
<evidence type="ECO:0000313" key="2">
    <source>
        <dbReference type="EMBL" id="KOS05946.1"/>
    </source>
</evidence>
<evidence type="ECO:0000313" key="3">
    <source>
        <dbReference type="Proteomes" id="UP000037755"/>
    </source>
</evidence>
<accession>A0A0M9VHU5</accession>
<protein>
    <submittedName>
        <fullName evidence="2">Uncharacterized protein</fullName>
    </submittedName>
</protein>
<dbReference type="RefSeq" id="WP_054407331.1">
    <property type="nucleotide sequence ID" value="NZ_FOYA01000007.1"/>
</dbReference>
<keyword evidence="1" id="KW-0472">Membrane</keyword>
<dbReference type="PATRIC" id="fig|1202724.3.peg.1615"/>
<sequence>METTRKKPSALTGLILCVLGIVGIRFSQPIATNWDLAIVLLSCMVLLISMMINFRYLFSNFFKAIRRK</sequence>
<dbReference type="AlphaFoldDB" id="A0A0M9VHU5"/>
<dbReference type="Proteomes" id="UP000037755">
    <property type="component" value="Unassembled WGS sequence"/>
</dbReference>
<gene>
    <name evidence="2" type="ORF">AM493_07780</name>
</gene>
<comment type="caution">
    <text evidence="2">The sequence shown here is derived from an EMBL/GenBank/DDBJ whole genome shotgun (WGS) entry which is preliminary data.</text>
</comment>
<organism evidence="2 3">
    <name type="scientific">Flavobacterium akiainvivens</name>
    <dbReference type="NCBI Taxonomy" id="1202724"/>
    <lineage>
        <taxon>Bacteria</taxon>
        <taxon>Pseudomonadati</taxon>
        <taxon>Bacteroidota</taxon>
        <taxon>Flavobacteriia</taxon>
        <taxon>Flavobacteriales</taxon>
        <taxon>Flavobacteriaceae</taxon>
        <taxon>Flavobacterium</taxon>
    </lineage>
</organism>
<proteinExistence type="predicted"/>
<feature type="transmembrane region" description="Helical" evidence="1">
    <location>
        <begin position="37"/>
        <end position="58"/>
    </location>
</feature>
<keyword evidence="3" id="KW-1185">Reference proteome</keyword>